<evidence type="ECO:0000256" key="4">
    <source>
        <dbReference type="ARBA" id="ARBA00022683"/>
    </source>
</evidence>
<dbReference type="GO" id="GO:0009401">
    <property type="term" value="P:phosphoenolpyruvate-dependent sugar phosphotransferase system"/>
    <property type="evidence" value="ECO:0007669"/>
    <property type="project" value="UniProtKB-KW"/>
</dbReference>
<dbReference type="PATRIC" id="fig|1398.26.peg.2736"/>
<keyword evidence="4" id="KW-0598">Phosphotransferase system</keyword>
<keyword evidence="2" id="KW-0762">Sugar transport</keyword>
<protein>
    <submittedName>
        <fullName evidence="8">PTS system, cellobiose-specific IIA component</fullName>
        <ecNumber evidence="8">2.7.1.69</ecNumber>
    </submittedName>
</protein>
<keyword evidence="6" id="KW-0479">Metal-binding</keyword>
<dbReference type="InterPro" id="IPR003188">
    <property type="entry name" value="PTS_IIA_lac/cel"/>
</dbReference>
<dbReference type="CDD" id="cd00215">
    <property type="entry name" value="PTS_IIA_lac"/>
    <property type="match status" value="1"/>
</dbReference>
<dbReference type="PROSITE" id="PS51095">
    <property type="entry name" value="PTS_EIIA_TYPE_3"/>
    <property type="match status" value="1"/>
</dbReference>
<dbReference type="PIRSF" id="PIRSF000699">
    <property type="entry name" value="PTS_IILac_III"/>
    <property type="match status" value="1"/>
</dbReference>
<sequence>MYYATKRIKNTIFKLRVMTLNIEEISFQIILNGGNARSLAAESINHAKAGEFALAEQKIEEANEAMTIAHRFQTNLIKGEASGEKLEISILLIHAQDHLMNAMTVIDLAKEIIELYKKTNELECRKC</sequence>
<evidence type="ECO:0000256" key="2">
    <source>
        <dbReference type="ARBA" id="ARBA00022597"/>
    </source>
</evidence>
<accession>A0A150K2A3</accession>
<feature type="active site" description="Tele-phosphohistidine intermediate" evidence="5">
    <location>
        <position position="94"/>
    </location>
</feature>
<dbReference type="GO" id="GO:0016740">
    <property type="term" value="F:transferase activity"/>
    <property type="evidence" value="ECO:0007669"/>
    <property type="project" value="UniProtKB-KW"/>
</dbReference>
<dbReference type="AlphaFoldDB" id="A0A150K2A3"/>
<keyword evidence="6" id="KW-0460">Magnesium</keyword>
<proteinExistence type="predicted"/>
<evidence type="ECO:0000256" key="7">
    <source>
        <dbReference type="PROSITE-ProRule" id="PRU00418"/>
    </source>
</evidence>
<keyword evidence="3 8" id="KW-0808">Transferase</keyword>
<evidence type="ECO:0000313" key="8">
    <source>
        <dbReference type="EMBL" id="KYC63388.1"/>
    </source>
</evidence>
<dbReference type="SUPFAM" id="SSF46973">
    <property type="entry name" value="Enzyme IIa from lactose specific PTS, IIa-lac"/>
    <property type="match status" value="1"/>
</dbReference>
<evidence type="ECO:0000256" key="5">
    <source>
        <dbReference type="PIRSR" id="PIRSR000699-1"/>
    </source>
</evidence>
<dbReference type="Gene3D" id="1.20.58.80">
    <property type="entry name" value="Phosphotransferase system, lactose/cellobiose-type IIA subunit"/>
    <property type="match status" value="1"/>
</dbReference>
<dbReference type="Proteomes" id="UP000075288">
    <property type="component" value="Unassembled WGS sequence"/>
</dbReference>
<comment type="cofactor">
    <cofactor evidence="6">
        <name>Mg(2+)</name>
        <dbReference type="ChEBI" id="CHEBI:18420"/>
    </cofactor>
    <text evidence="6">Binds 1 Mg(2+) ion per trimer.</text>
</comment>
<dbReference type="PANTHER" id="PTHR34382">
    <property type="entry name" value="PTS SYSTEM N,N'-DIACETYLCHITOBIOSE-SPECIFIC EIIA COMPONENT"/>
    <property type="match status" value="1"/>
</dbReference>
<name>A0A150K2A3_HEYCO</name>
<comment type="caution">
    <text evidence="8">The sequence shown here is derived from an EMBL/GenBank/DDBJ whole genome shotgun (WGS) entry which is preliminary data.</text>
</comment>
<gene>
    <name evidence="8" type="ORF">B4098_0732</name>
</gene>
<feature type="binding site" evidence="6">
    <location>
        <position position="97"/>
    </location>
    <ligand>
        <name>Mg(2+)</name>
        <dbReference type="ChEBI" id="CHEBI:18420"/>
        <note>ligand shared between all trimeric partners</note>
    </ligand>
</feature>
<dbReference type="PANTHER" id="PTHR34382:SF7">
    <property type="entry name" value="PTS SYSTEM N,N'-DIACETYLCHITOBIOSE-SPECIFIC EIIA COMPONENT"/>
    <property type="match status" value="1"/>
</dbReference>
<dbReference type="EC" id="2.7.1.69" evidence="8"/>
<reference evidence="8 9" key="1">
    <citation type="submission" date="2016-01" db="EMBL/GenBank/DDBJ databases">
        <title>Genome Sequences of Twelve Sporeforming Bacillus Species Isolated from Foods.</title>
        <authorList>
            <person name="Berendsen E.M."/>
            <person name="Wells-Bennik M.H."/>
            <person name="Krawcyk A.O."/>
            <person name="De Jong A."/>
            <person name="Holsappel S."/>
            <person name="Eijlander R.T."/>
            <person name="Kuipers O.P."/>
        </authorList>
    </citation>
    <scope>NUCLEOTIDE SEQUENCE [LARGE SCALE GENOMIC DNA]</scope>
    <source>
        <strain evidence="8 9">B4098</strain>
    </source>
</reference>
<keyword evidence="1" id="KW-0813">Transport</keyword>
<evidence type="ECO:0000256" key="1">
    <source>
        <dbReference type="ARBA" id="ARBA00022448"/>
    </source>
</evidence>
<dbReference type="InterPro" id="IPR036542">
    <property type="entry name" value="PTS_IIA_lac/cel_sf"/>
</dbReference>
<organism evidence="8 9">
    <name type="scientific">Heyndrickxia coagulans</name>
    <name type="common">Weizmannia coagulans</name>
    <dbReference type="NCBI Taxonomy" id="1398"/>
    <lineage>
        <taxon>Bacteria</taxon>
        <taxon>Bacillati</taxon>
        <taxon>Bacillota</taxon>
        <taxon>Bacilli</taxon>
        <taxon>Bacillales</taxon>
        <taxon>Bacillaceae</taxon>
        <taxon>Heyndrickxia</taxon>
    </lineage>
</organism>
<feature type="modified residue" description="Phosphohistidine; by HPr" evidence="7">
    <location>
        <position position="94"/>
    </location>
</feature>
<evidence type="ECO:0000313" key="9">
    <source>
        <dbReference type="Proteomes" id="UP000075288"/>
    </source>
</evidence>
<dbReference type="GO" id="GO:0046872">
    <property type="term" value="F:metal ion binding"/>
    <property type="evidence" value="ECO:0007669"/>
    <property type="project" value="UniProtKB-KW"/>
</dbReference>
<dbReference type="EMBL" id="LQYG01000040">
    <property type="protein sequence ID" value="KYC63388.1"/>
    <property type="molecule type" value="Genomic_DNA"/>
</dbReference>
<evidence type="ECO:0000256" key="3">
    <source>
        <dbReference type="ARBA" id="ARBA00022679"/>
    </source>
</evidence>
<dbReference type="Pfam" id="PF02255">
    <property type="entry name" value="PTS_IIA"/>
    <property type="match status" value="1"/>
</dbReference>
<evidence type="ECO:0000256" key="6">
    <source>
        <dbReference type="PIRSR" id="PIRSR000699-2"/>
    </source>
</evidence>